<evidence type="ECO:0000313" key="10">
    <source>
        <dbReference type="EMBL" id="EED92252.1"/>
    </source>
</evidence>
<name>B8C1P2_THAPS</name>
<dbReference type="PROSITE" id="PS50014">
    <property type="entry name" value="BROMODOMAIN_2"/>
    <property type="match status" value="1"/>
</dbReference>
<dbReference type="GO" id="GO:0045944">
    <property type="term" value="P:positive regulation of transcription by RNA polymerase II"/>
    <property type="evidence" value="ECO:0000318"/>
    <property type="project" value="GO_Central"/>
</dbReference>
<evidence type="ECO:0000256" key="1">
    <source>
        <dbReference type="ARBA" id="ARBA00022801"/>
    </source>
</evidence>
<feature type="compositionally biased region" description="Low complexity" evidence="5">
    <location>
        <begin position="71"/>
        <end position="88"/>
    </location>
</feature>
<feature type="domain" description="Helicase C-terminal" evidence="8">
    <location>
        <begin position="1083"/>
        <end position="1237"/>
    </location>
</feature>
<dbReference type="KEGG" id="tps:THAPSDRAFT_5001"/>
<dbReference type="GO" id="GO:0003677">
    <property type="term" value="F:DNA binding"/>
    <property type="evidence" value="ECO:0000318"/>
    <property type="project" value="GO_Central"/>
</dbReference>
<feature type="compositionally biased region" description="Acidic residues" evidence="5">
    <location>
        <begin position="1274"/>
        <end position="1289"/>
    </location>
</feature>
<evidence type="ECO:0000259" key="7">
    <source>
        <dbReference type="PROSITE" id="PS51192"/>
    </source>
</evidence>
<evidence type="ECO:0000259" key="9">
    <source>
        <dbReference type="PROSITE" id="PS51204"/>
    </source>
</evidence>
<keyword evidence="4" id="KW-0175">Coiled coil</keyword>
<dbReference type="STRING" id="35128.B8C1P2"/>
<feature type="region of interest" description="Disordered" evidence="5">
    <location>
        <begin position="373"/>
        <end position="472"/>
    </location>
</feature>
<reference evidence="10 11" key="2">
    <citation type="journal article" date="2008" name="Nature">
        <title>The Phaeodactylum genome reveals the evolutionary history of diatom genomes.</title>
        <authorList>
            <person name="Bowler C."/>
            <person name="Allen A.E."/>
            <person name="Badger J.H."/>
            <person name="Grimwood J."/>
            <person name="Jabbari K."/>
            <person name="Kuo A."/>
            <person name="Maheswari U."/>
            <person name="Martens C."/>
            <person name="Maumus F."/>
            <person name="Otillar R.P."/>
            <person name="Rayko E."/>
            <person name="Salamov A."/>
            <person name="Vandepoele K."/>
            <person name="Beszteri B."/>
            <person name="Gruber A."/>
            <person name="Heijde M."/>
            <person name="Katinka M."/>
            <person name="Mock T."/>
            <person name="Valentin K."/>
            <person name="Verret F."/>
            <person name="Berges J.A."/>
            <person name="Brownlee C."/>
            <person name="Cadoret J.P."/>
            <person name="Chiovitti A."/>
            <person name="Choi C.J."/>
            <person name="Coesel S."/>
            <person name="De Martino A."/>
            <person name="Detter J.C."/>
            <person name="Durkin C."/>
            <person name="Falciatore A."/>
            <person name="Fournet J."/>
            <person name="Haruta M."/>
            <person name="Huysman M.J."/>
            <person name="Jenkins B.D."/>
            <person name="Jiroutova K."/>
            <person name="Jorgensen R.E."/>
            <person name="Joubert Y."/>
            <person name="Kaplan A."/>
            <person name="Kroger N."/>
            <person name="Kroth P.G."/>
            <person name="La Roche J."/>
            <person name="Lindquist E."/>
            <person name="Lommer M."/>
            <person name="Martin-Jezequel V."/>
            <person name="Lopez P.J."/>
            <person name="Lucas S."/>
            <person name="Mangogna M."/>
            <person name="McGinnis K."/>
            <person name="Medlin L.K."/>
            <person name="Montsant A."/>
            <person name="Oudot-Le Secq M.P."/>
            <person name="Napoli C."/>
            <person name="Obornik M."/>
            <person name="Parker M.S."/>
            <person name="Petit J.L."/>
            <person name="Porcel B.M."/>
            <person name="Poulsen N."/>
            <person name="Robison M."/>
            <person name="Rychlewski L."/>
            <person name="Rynearson T.A."/>
            <person name="Schmutz J."/>
            <person name="Shapiro H."/>
            <person name="Siaut M."/>
            <person name="Stanley M."/>
            <person name="Sussman M.R."/>
            <person name="Taylor A.R."/>
            <person name="Vardi A."/>
            <person name="von Dassow P."/>
            <person name="Vyverman W."/>
            <person name="Willis A."/>
            <person name="Wyrwicz L.S."/>
            <person name="Rokhsar D.S."/>
            <person name="Weissenbach J."/>
            <person name="Armbrust E.V."/>
            <person name="Green B.R."/>
            <person name="Van de Peer Y."/>
            <person name="Grigoriev I.V."/>
        </authorList>
    </citation>
    <scope>NUCLEOTIDE SEQUENCE [LARGE SCALE GENOMIC DNA]</scope>
    <source>
        <strain evidence="10 11">CCMP1335</strain>
    </source>
</reference>
<evidence type="ECO:0000256" key="2">
    <source>
        <dbReference type="ARBA" id="ARBA00023117"/>
    </source>
</evidence>
<dbReference type="SUPFAM" id="SSF52540">
    <property type="entry name" value="P-loop containing nucleoside triphosphate hydrolases"/>
    <property type="match status" value="2"/>
</dbReference>
<accession>B8C1P2</accession>
<evidence type="ECO:0000259" key="8">
    <source>
        <dbReference type="PROSITE" id="PS51194"/>
    </source>
</evidence>
<dbReference type="eggNOG" id="KOG0386">
    <property type="taxonomic scope" value="Eukaryota"/>
</dbReference>
<dbReference type="Gene3D" id="3.40.50.300">
    <property type="entry name" value="P-loop containing nucleotide triphosphate hydrolases"/>
    <property type="match status" value="2"/>
</dbReference>
<feature type="compositionally biased region" description="Low complexity" evidence="5">
    <location>
        <begin position="226"/>
        <end position="297"/>
    </location>
</feature>
<dbReference type="GO" id="GO:0140750">
    <property type="term" value="F:nucleosome array spacer activity"/>
    <property type="evidence" value="ECO:0000318"/>
    <property type="project" value="GO_Central"/>
</dbReference>
<feature type="compositionally biased region" description="Polar residues" evidence="5">
    <location>
        <begin position="450"/>
        <end position="468"/>
    </location>
</feature>
<keyword evidence="11" id="KW-1185">Reference proteome</keyword>
<dbReference type="RefSeq" id="XP_002290500.1">
    <property type="nucleotide sequence ID" value="XM_002290464.1"/>
</dbReference>
<dbReference type="Pfam" id="PF00439">
    <property type="entry name" value="Bromodomain"/>
    <property type="match status" value="1"/>
</dbReference>
<evidence type="ECO:0000256" key="3">
    <source>
        <dbReference type="PROSITE-ProRule" id="PRU00035"/>
    </source>
</evidence>
<feature type="coiled-coil region" evidence="4">
    <location>
        <begin position="751"/>
        <end position="787"/>
    </location>
</feature>
<feature type="compositionally biased region" description="Low complexity" evidence="5">
    <location>
        <begin position="30"/>
        <end position="58"/>
    </location>
</feature>
<keyword evidence="2 3" id="KW-0103">Bromodomain</keyword>
<dbReference type="Gene3D" id="3.40.50.10810">
    <property type="entry name" value="Tandem AAA-ATPase domain"/>
    <property type="match status" value="2"/>
</dbReference>
<feature type="compositionally biased region" description="Gly residues" evidence="5">
    <location>
        <begin position="381"/>
        <end position="390"/>
    </location>
</feature>
<dbReference type="PRINTS" id="PR00503">
    <property type="entry name" value="BROMODOMAIN"/>
</dbReference>
<feature type="compositionally biased region" description="Polar residues" evidence="5">
    <location>
        <begin position="1264"/>
        <end position="1273"/>
    </location>
</feature>
<dbReference type="InterPro" id="IPR014001">
    <property type="entry name" value="Helicase_ATP-bd"/>
</dbReference>
<dbReference type="SMART" id="SM00297">
    <property type="entry name" value="BROMO"/>
    <property type="match status" value="1"/>
</dbReference>
<organism evidence="10 11">
    <name type="scientific">Thalassiosira pseudonana</name>
    <name type="common">Marine diatom</name>
    <name type="synonym">Cyclotella nana</name>
    <dbReference type="NCBI Taxonomy" id="35128"/>
    <lineage>
        <taxon>Eukaryota</taxon>
        <taxon>Sar</taxon>
        <taxon>Stramenopiles</taxon>
        <taxon>Ochrophyta</taxon>
        <taxon>Bacillariophyta</taxon>
        <taxon>Coscinodiscophyceae</taxon>
        <taxon>Thalassiosirophycidae</taxon>
        <taxon>Thalassiosirales</taxon>
        <taxon>Thalassiosiraceae</taxon>
        <taxon>Thalassiosira</taxon>
    </lineage>
</organism>
<dbReference type="GO" id="GO:0003682">
    <property type="term" value="F:chromatin binding"/>
    <property type="evidence" value="ECO:0000318"/>
    <property type="project" value="GO_Central"/>
</dbReference>
<feature type="region of interest" description="Disordered" evidence="5">
    <location>
        <begin position="1264"/>
        <end position="1289"/>
    </location>
</feature>
<gene>
    <name evidence="10" type="ORF">THAPSDRAFT_5001</name>
</gene>
<dbReference type="PROSITE" id="PS51194">
    <property type="entry name" value="HELICASE_CTER"/>
    <property type="match status" value="1"/>
</dbReference>
<evidence type="ECO:0000256" key="4">
    <source>
        <dbReference type="SAM" id="Coils"/>
    </source>
</evidence>
<dbReference type="FunFam" id="3.40.50.10810:FF:000106">
    <property type="entry name" value="Probable global transcription activator SNF2L2"/>
    <property type="match status" value="1"/>
</dbReference>
<dbReference type="GO" id="GO:0005524">
    <property type="term" value="F:ATP binding"/>
    <property type="evidence" value="ECO:0007669"/>
    <property type="project" value="InterPro"/>
</dbReference>
<dbReference type="PaxDb" id="35128-Thaps5001"/>
<dbReference type="InterPro" id="IPR036427">
    <property type="entry name" value="Bromodomain-like_sf"/>
</dbReference>
<feature type="compositionally biased region" description="Low complexity" evidence="5">
    <location>
        <begin position="1637"/>
        <end position="1653"/>
    </location>
</feature>
<dbReference type="PROSITE" id="PS51204">
    <property type="entry name" value="HSA"/>
    <property type="match status" value="1"/>
</dbReference>
<feature type="compositionally biased region" description="Low complexity" evidence="5">
    <location>
        <begin position="1"/>
        <end position="20"/>
    </location>
</feature>
<dbReference type="FunFam" id="3.40.50.10810:FF:000085">
    <property type="entry name" value="Transcription regulatory protein SNF2"/>
    <property type="match status" value="1"/>
</dbReference>
<dbReference type="InterPro" id="IPR001487">
    <property type="entry name" value="Bromodomain"/>
</dbReference>
<feature type="domain" description="HSA" evidence="9">
    <location>
        <begin position="716"/>
        <end position="789"/>
    </location>
</feature>
<dbReference type="InterPro" id="IPR014012">
    <property type="entry name" value="HSA_dom"/>
</dbReference>
<dbReference type="InterPro" id="IPR038718">
    <property type="entry name" value="SNF2-like_sf"/>
</dbReference>
<evidence type="ECO:0000313" key="11">
    <source>
        <dbReference type="Proteomes" id="UP000001449"/>
    </source>
</evidence>
<feature type="compositionally biased region" description="Gly residues" evidence="5">
    <location>
        <begin position="160"/>
        <end position="170"/>
    </location>
</feature>
<dbReference type="CDD" id="cd18793">
    <property type="entry name" value="SF2_C_SNF"/>
    <property type="match status" value="1"/>
</dbReference>
<dbReference type="PROSITE" id="PS51192">
    <property type="entry name" value="HELICASE_ATP_BIND_1"/>
    <property type="match status" value="1"/>
</dbReference>
<feature type="domain" description="Helicase ATP-binding" evidence="7">
    <location>
        <begin position="892"/>
        <end position="1065"/>
    </location>
</feature>
<proteinExistence type="predicted"/>
<dbReference type="InterPro" id="IPR000330">
    <property type="entry name" value="SNF2_N"/>
</dbReference>
<evidence type="ECO:0000259" key="6">
    <source>
        <dbReference type="PROSITE" id="PS50014"/>
    </source>
</evidence>
<dbReference type="OMA" id="MTHLIDI"/>
<feature type="region of interest" description="Disordered" evidence="5">
    <location>
        <begin position="1559"/>
        <end position="1653"/>
    </location>
</feature>
<dbReference type="EMBL" id="CM000642">
    <property type="protein sequence ID" value="EED92252.1"/>
    <property type="molecule type" value="Genomic_DNA"/>
</dbReference>
<dbReference type="InParanoid" id="B8C1P2"/>
<dbReference type="FunFam" id="1.20.920.10:FF:000174">
    <property type="entry name" value="Predicted protein"/>
    <property type="match status" value="1"/>
</dbReference>
<reference evidence="10 11" key="1">
    <citation type="journal article" date="2004" name="Science">
        <title>The genome of the diatom Thalassiosira pseudonana: ecology, evolution, and metabolism.</title>
        <authorList>
            <person name="Armbrust E.V."/>
            <person name="Berges J.A."/>
            <person name="Bowler C."/>
            <person name="Green B.R."/>
            <person name="Martinez D."/>
            <person name="Putnam N.H."/>
            <person name="Zhou S."/>
            <person name="Allen A.E."/>
            <person name="Apt K.E."/>
            <person name="Bechner M."/>
            <person name="Brzezinski M.A."/>
            <person name="Chaal B.K."/>
            <person name="Chiovitti A."/>
            <person name="Davis A.K."/>
            <person name="Demarest M.S."/>
            <person name="Detter J.C."/>
            <person name="Glavina T."/>
            <person name="Goodstein D."/>
            <person name="Hadi M.Z."/>
            <person name="Hellsten U."/>
            <person name="Hildebrand M."/>
            <person name="Jenkins B.D."/>
            <person name="Jurka J."/>
            <person name="Kapitonov V.V."/>
            <person name="Kroger N."/>
            <person name="Lau W.W."/>
            <person name="Lane T.W."/>
            <person name="Larimer F.W."/>
            <person name="Lippmeier J.C."/>
            <person name="Lucas S."/>
            <person name="Medina M."/>
            <person name="Montsant A."/>
            <person name="Obornik M."/>
            <person name="Parker M.S."/>
            <person name="Palenik B."/>
            <person name="Pazour G.J."/>
            <person name="Richardson P.M."/>
            <person name="Rynearson T.A."/>
            <person name="Saito M.A."/>
            <person name="Schwartz D.C."/>
            <person name="Thamatrakoln K."/>
            <person name="Valentin K."/>
            <person name="Vardi A."/>
            <person name="Wilkerson F.P."/>
            <person name="Rokhsar D.S."/>
        </authorList>
    </citation>
    <scope>NUCLEOTIDE SEQUENCE [LARGE SCALE GENOMIC DNA]</scope>
    <source>
        <strain evidence="10 11">CCMP1335</strain>
    </source>
</reference>
<dbReference type="Gene3D" id="1.20.920.10">
    <property type="entry name" value="Bromodomain-like"/>
    <property type="match status" value="1"/>
</dbReference>
<feature type="compositionally biased region" description="Basic residues" evidence="5">
    <location>
        <begin position="1565"/>
        <end position="1580"/>
    </location>
</feature>
<dbReference type="InterPro" id="IPR027417">
    <property type="entry name" value="P-loop_NTPase"/>
</dbReference>
<feature type="region of interest" description="Disordered" evidence="5">
    <location>
        <begin position="193"/>
        <end position="299"/>
    </location>
</feature>
<feature type="compositionally biased region" description="Polar residues" evidence="5">
    <location>
        <begin position="205"/>
        <end position="225"/>
    </location>
</feature>
<dbReference type="Pfam" id="PF07529">
    <property type="entry name" value="HSA"/>
    <property type="match status" value="1"/>
</dbReference>
<dbReference type="Pfam" id="PF00176">
    <property type="entry name" value="SNF2-rel_dom"/>
    <property type="match status" value="2"/>
</dbReference>
<feature type="region of interest" description="Disordered" evidence="5">
    <location>
        <begin position="101"/>
        <end position="180"/>
    </location>
</feature>
<dbReference type="InterPro" id="IPR049730">
    <property type="entry name" value="SNF2/RAD54-like_C"/>
</dbReference>
<dbReference type="Proteomes" id="UP000001449">
    <property type="component" value="Chromosome 5"/>
</dbReference>
<evidence type="ECO:0000256" key="5">
    <source>
        <dbReference type="SAM" id="MobiDB-lite"/>
    </source>
</evidence>
<feature type="compositionally biased region" description="Polar residues" evidence="5">
    <location>
        <begin position="101"/>
        <end position="113"/>
    </location>
</feature>
<dbReference type="GO" id="GO:0000785">
    <property type="term" value="C:chromatin"/>
    <property type="evidence" value="ECO:0000318"/>
    <property type="project" value="GO_Central"/>
</dbReference>
<keyword evidence="1" id="KW-0378">Hydrolase</keyword>
<dbReference type="GO" id="GO:0005634">
    <property type="term" value="C:nucleus"/>
    <property type="evidence" value="ECO:0000318"/>
    <property type="project" value="GO_Central"/>
</dbReference>
<feature type="compositionally biased region" description="Polar residues" evidence="5">
    <location>
        <begin position="395"/>
        <end position="408"/>
    </location>
</feature>
<dbReference type="GeneID" id="7447252"/>
<feature type="coiled-coil region" evidence="4">
    <location>
        <begin position="492"/>
        <end position="550"/>
    </location>
</feature>
<feature type="compositionally biased region" description="Polar residues" evidence="5">
    <location>
        <begin position="1596"/>
        <end position="1605"/>
    </location>
</feature>
<feature type="domain" description="Bromo" evidence="6">
    <location>
        <begin position="1472"/>
        <end position="1542"/>
    </location>
</feature>
<dbReference type="GO" id="GO:0016787">
    <property type="term" value="F:hydrolase activity"/>
    <property type="evidence" value="ECO:0007669"/>
    <property type="project" value="UniProtKB-KW"/>
</dbReference>
<dbReference type="Gene3D" id="1.20.5.170">
    <property type="match status" value="1"/>
</dbReference>
<dbReference type="GO" id="GO:0031507">
    <property type="term" value="P:heterochromatin formation"/>
    <property type="evidence" value="ECO:0000318"/>
    <property type="project" value="GO_Central"/>
</dbReference>
<protein>
    <submittedName>
        <fullName evidence="10">Uncharacterized protein</fullName>
    </submittedName>
</protein>
<feature type="compositionally biased region" description="Low complexity" evidence="5">
    <location>
        <begin position="114"/>
        <end position="142"/>
    </location>
</feature>
<feature type="region of interest" description="Disordered" evidence="5">
    <location>
        <begin position="1"/>
        <end position="88"/>
    </location>
</feature>
<dbReference type="SMART" id="SM00490">
    <property type="entry name" value="HELICc"/>
    <property type="match status" value="1"/>
</dbReference>
<dbReference type="InterPro" id="IPR001650">
    <property type="entry name" value="Helicase_C-like"/>
</dbReference>
<dbReference type="SUPFAM" id="SSF47370">
    <property type="entry name" value="Bromodomain"/>
    <property type="match status" value="1"/>
</dbReference>
<feature type="compositionally biased region" description="Low complexity" evidence="5">
    <location>
        <begin position="409"/>
        <end position="441"/>
    </location>
</feature>
<dbReference type="PANTHER" id="PTHR10799">
    <property type="entry name" value="SNF2/RAD54 HELICASE FAMILY"/>
    <property type="match status" value="1"/>
</dbReference>
<sequence>MDPHNYPYNNNTTNQGRTNTLGAPNQQAIPSTTSSGNQQQQYGGFNPQQPQTPQQQQQHIGGVNYSNGYPQQQQQSSSSQGASQQVSQIRQGYAVNAINPQQQQPSANPHQNTQQASAAQFQQPSQRYNTNTSNNANNNSNTGAPVKNVPNPLGLRGPSPAGGGSSGSGGTPSVNVAGGMSGNQAEMLRSMYQSRQGGGGGGQQPSPLTNNHGYSRQIASSQGVGSSSQMIQQQPPQQQQSSSLTVQQQLVQQHAQQQGYSSQQQQQQQLQPQTSASSSQQQQQHPHQSQSSTSQKQKFNLTPTAKLALRDAVLSAIRNNGQIDPTLLSRTMAHGIPKNAIMNAAKAAMDRDQKNREEKKKLRQQREMMDLEAERNRQMSGGSGSGGNTASGGSVLQQQMSVSGQRVLQQQQQQQPMNGGGVQQQQQQQQQPQQPNSVMQQIGAGRGQILTGSGQVHPSSMQGTSNKSGAVGVLPNQNQQQLIYQRQQQFQQQQQQQQLAAHQRQIAEQQRKAQLELQKQQQQRKLDEQRRIKESEANRIAAEAERLKRQAILAKQMKPWRQRPGFGLVVRQGGRGCEIRGMANVPGAVSKLVHPNSLWGGATLCDDVTPALVAALRRNCMVEVKEVALTGKVSQLPPEKVKGVVGHIKKTMVRADPSLLQPIKAKSTSPRPSSTAMIRKQRFASIATKLVEPERLKRFKLQPKREGKFLEKHIRRARTIVADATSRRHKDLLKAITTHQSEFYKFHRLKKADAAKLARAIRDQLNKEEKNKEKEAEQAERARLAALKSNDMAAYTSLLEETKNDRLKFLLDKTDECMNQISTLLQSRVEEEQEDIKKMGGEGTIEATFSGTATGDSYYETAHVKSEQVRQPSMLVGGDLKEYQLSGLQWLVSLYNNRLNGILADEMGLGKTIQTISLIAYLIEVKEVLGPYLVIVPLSTLSNWVNEFAKWLPAAKVVCYKGTPQQRRDLFKNEVADGHFNVLLTTYEFVIRDKGNLRKLAWQYAIVDEGHRMKNNQSKFAVEDALGHSWFNKPFSSFGKGGGSETAGDSSEELLSNEERMLVIHRLHELLRPFMLRRVKSEVLDQLPEKVEKVVRCELSSWQKELYQQISTKIVGEAQGKNFNRGLNNVVMQLRKREKRMYMFNAPDSPYFIFLLSTRAGGLGLNLATADTVIIFDSDWNPMMDLQAQDRAHRIGQRKDVRVFRIITQSPVEEKILSRATEKLHMNELVVEAGKFDKSGQDEVEGGSLERLKMMELLLTDFNDQAKQKSSGASEDDDVDTDDGEEEDTKELLNEMISSNNDDYKLYCKMDITHPPAPPLYSDSTTVPDWIKYPNGKPEGGSELITAAGFGDVPSKRRAAEGVVYDDGMTEKQFCRLMDKQTIAEEKGKKKRKKKRSRNAVDPSLILDYDEAASGRKRSKTASDESDPVSQAKAAAAVFSTAASGNAEVTPAVNDKLISITRSIIYFKEKGTNRKLATLFLEKPCPTTYPDYYQIIAKPIGMNDILRKCRAKLYLSLNDFRDDWNTLFKNAVTYNGEGSWVVNDANTLKDEFVRLMQKNTQSGPTKKKLRIKLSLKKKPPKKEDEEDEAAPSSAATKTSESNTGTGADGSSDSSDSDDDIVGMDEREASASKRGKIRSSGIGSRGGTTRLARR</sequence>
<dbReference type="HOGENOM" id="CLU_242417_0_0_1"/>
<dbReference type="SMART" id="SM00487">
    <property type="entry name" value="DEXDc"/>
    <property type="match status" value="1"/>
</dbReference>